<keyword evidence="4" id="KW-0274">FAD</keyword>
<dbReference type="RefSeq" id="XP_008615813.1">
    <property type="nucleotide sequence ID" value="XM_008617591.1"/>
</dbReference>
<dbReference type="PANTHER" id="PTHR42973:SF39">
    <property type="entry name" value="FAD-BINDING PCMH-TYPE DOMAIN-CONTAINING PROTEIN"/>
    <property type="match status" value="1"/>
</dbReference>
<comment type="similarity">
    <text evidence="2">Belongs to the oxygen-dependent FAD-linked oxidoreductase family.</text>
</comment>
<evidence type="ECO:0000313" key="7">
    <source>
        <dbReference type="EMBL" id="EQC30789.1"/>
    </source>
</evidence>
<comment type="cofactor">
    <cofactor evidence="1">
        <name>FAD</name>
        <dbReference type="ChEBI" id="CHEBI:57692"/>
    </cofactor>
</comment>
<keyword evidence="8" id="KW-1185">Reference proteome</keyword>
<proteinExistence type="inferred from homology"/>
<dbReference type="InterPro" id="IPR036318">
    <property type="entry name" value="FAD-bd_PCMH-like_sf"/>
</dbReference>
<evidence type="ECO:0000256" key="1">
    <source>
        <dbReference type="ARBA" id="ARBA00001974"/>
    </source>
</evidence>
<dbReference type="InParanoid" id="T0PZ01"/>
<keyword evidence="3" id="KW-0285">Flavoprotein</keyword>
<dbReference type="AlphaFoldDB" id="T0PZ01"/>
<dbReference type="PANTHER" id="PTHR42973">
    <property type="entry name" value="BINDING OXIDOREDUCTASE, PUTATIVE (AFU_ORTHOLOGUE AFUA_1G17690)-RELATED"/>
    <property type="match status" value="1"/>
</dbReference>
<evidence type="ECO:0000256" key="3">
    <source>
        <dbReference type="ARBA" id="ARBA00022630"/>
    </source>
</evidence>
<keyword evidence="5" id="KW-0560">Oxidoreductase</keyword>
<organism evidence="7 8">
    <name type="scientific">Saprolegnia diclina (strain VS20)</name>
    <dbReference type="NCBI Taxonomy" id="1156394"/>
    <lineage>
        <taxon>Eukaryota</taxon>
        <taxon>Sar</taxon>
        <taxon>Stramenopiles</taxon>
        <taxon>Oomycota</taxon>
        <taxon>Saprolegniomycetes</taxon>
        <taxon>Saprolegniales</taxon>
        <taxon>Saprolegniaceae</taxon>
        <taxon>Saprolegnia</taxon>
    </lineage>
</organism>
<accession>T0PZ01</accession>
<dbReference type="EMBL" id="JH767173">
    <property type="protein sequence ID" value="EQC30789.1"/>
    <property type="molecule type" value="Genomic_DNA"/>
</dbReference>
<dbReference type="Pfam" id="PF08031">
    <property type="entry name" value="BBE"/>
    <property type="match status" value="1"/>
</dbReference>
<dbReference type="OrthoDB" id="407275at2759"/>
<dbReference type="STRING" id="1156394.T0PZ01"/>
<evidence type="ECO:0000256" key="4">
    <source>
        <dbReference type="ARBA" id="ARBA00022827"/>
    </source>
</evidence>
<feature type="domain" description="FAD-binding PCMH-type" evidence="6">
    <location>
        <begin position="65"/>
        <end position="234"/>
    </location>
</feature>
<dbReference type="eggNOG" id="KOG1231">
    <property type="taxonomic scope" value="Eukaryota"/>
</dbReference>
<dbReference type="InterPro" id="IPR012951">
    <property type="entry name" value="BBE"/>
</dbReference>
<dbReference type="Gene3D" id="3.40.462.20">
    <property type="match status" value="1"/>
</dbReference>
<evidence type="ECO:0000313" key="8">
    <source>
        <dbReference type="Proteomes" id="UP000030762"/>
    </source>
</evidence>
<evidence type="ECO:0000256" key="5">
    <source>
        <dbReference type="ARBA" id="ARBA00023002"/>
    </source>
</evidence>
<protein>
    <recommendedName>
        <fullName evidence="6">FAD-binding PCMH-type domain-containing protein</fullName>
    </recommendedName>
</protein>
<dbReference type="PROSITE" id="PS51387">
    <property type="entry name" value="FAD_PCMH"/>
    <property type="match status" value="1"/>
</dbReference>
<dbReference type="GO" id="GO:0016491">
    <property type="term" value="F:oxidoreductase activity"/>
    <property type="evidence" value="ECO:0007669"/>
    <property type="project" value="UniProtKB-KW"/>
</dbReference>
<dbReference type="SUPFAM" id="SSF56176">
    <property type="entry name" value="FAD-binding/transporter-associated domain-like"/>
    <property type="match status" value="1"/>
</dbReference>
<name>T0PZ01_SAPDV</name>
<evidence type="ECO:0000259" key="6">
    <source>
        <dbReference type="PROSITE" id="PS51387"/>
    </source>
</evidence>
<dbReference type="GO" id="GO:0071949">
    <property type="term" value="F:FAD binding"/>
    <property type="evidence" value="ECO:0007669"/>
    <property type="project" value="InterPro"/>
</dbReference>
<dbReference type="InterPro" id="IPR050416">
    <property type="entry name" value="FAD-linked_Oxidoreductase"/>
</dbReference>
<sequence length="492" mass="53779">MGTIFAKPTEAALAGRDLARTRAALLLVEKYGALLQGIPIDGRLILASMSEEYQRIRSSAFAFNDCGYPFAIFLPLHAGDIAEILKAIGHLKLDIAVAGGKHSPLGFPDNAVVIDLHYLSDVKVNLAERWIDVMGGAKMGLIDRELHDTGLGFIAATNPDTGVGGFAQTGGWGWLSRQHGLAADHWLEADVVLANGDIVTASDSNEHSQLMRALRGGAGNFGVVTRFRFALHRVDHCFYSMPMRVCPTIASAKKSAKSFRDRMDSAPAYASGMLLFPCGHPALHEVTTAIGAPDVVPDASWVTSNLRRRGGHWATLHTDVHEYDYHLGLQAILEPHTKRGYTMTASCFVKDLGDSVIDVLLSFTRQKHPGRESVVLATAWGAQIPDGVLGRPHALGHRENGWWILIQATTPDMSLYQVTKHKQWVHDLKAALQEVDLGAAQAPHVFFDSSFRHATLTTAVYDDVTGHFLQQTKTEYDPTNVFHLNHNIPPLV</sequence>
<dbReference type="Pfam" id="PF01565">
    <property type="entry name" value="FAD_binding_4"/>
    <property type="match status" value="1"/>
</dbReference>
<dbReference type="InterPro" id="IPR016169">
    <property type="entry name" value="FAD-bd_PCMH_sub2"/>
</dbReference>
<reference evidence="7 8" key="1">
    <citation type="submission" date="2012-04" db="EMBL/GenBank/DDBJ databases">
        <title>The Genome Sequence of Saprolegnia declina VS20.</title>
        <authorList>
            <consortium name="The Broad Institute Genome Sequencing Platform"/>
            <person name="Russ C."/>
            <person name="Nusbaum C."/>
            <person name="Tyler B."/>
            <person name="van West P."/>
            <person name="Dieguez-Uribeondo J."/>
            <person name="de Bruijn I."/>
            <person name="Tripathy S."/>
            <person name="Jiang R."/>
            <person name="Young S.K."/>
            <person name="Zeng Q."/>
            <person name="Gargeya S."/>
            <person name="Fitzgerald M."/>
            <person name="Haas B."/>
            <person name="Abouelleil A."/>
            <person name="Alvarado L."/>
            <person name="Arachchi H.M."/>
            <person name="Berlin A."/>
            <person name="Chapman S.B."/>
            <person name="Goldberg J."/>
            <person name="Griggs A."/>
            <person name="Gujja S."/>
            <person name="Hansen M."/>
            <person name="Howarth C."/>
            <person name="Imamovic A."/>
            <person name="Larimer J."/>
            <person name="McCowen C."/>
            <person name="Montmayeur A."/>
            <person name="Murphy C."/>
            <person name="Neiman D."/>
            <person name="Pearson M."/>
            <person name="Priest M."/>
            <person name="Roberts A."/>
            <person name="Saif S."/>
            <person name="Shea T."/>
            <person name="Sisk P."/>
            <person name="Sykes S."/>
            <person name="Wortman J."/>
            <person name="Nusbaum C."/>
            <person name="Birren B."/>
        </authorList>
    </citation>
    <scope>NUCLEOTIDE SEQUENCE [LARGE SCALE GENOMIC DNA]</scope>
    <source>
        <strain evidence="7 8">VS20</strain>
    </source>
</reference>
<dbReference type="Gene3D" id="3.30.465.10">
    <property type="match status" value="1"/>
</dbReference>
<dbReference type="GeneID" id="19952277"/>
<dbReference type="Gene3D" id="3.30.43.10">
    <property type="entry name" value="Uridine Diphospho-n-acetylenolpyruvylglucosamine Reductase, domain 2"/>
    <property type="match status" value="1"/>
</dbReference>
<dbReference type="OMA" id="RSSHFVM"/>
<gene>
    <name evidence="7" type="ORF">SDRG_11550</name>
</gene>
<dbReference type="VEuPathDB" id="FungiDB:SDRG_11550"/>
<evidence type="ECO:0000256" key="2">
    <source>
        <dbReference type="ARBA" id="ARBA00005466"/>
    </source>
</evidence>
<dbReference type="InterPro" id="IPR016167">
    <property type="entry name" value="FAD-bd_PCMH_sub1"/>
</dbReference>
<dbReference type="InterPro" id="IPR006094">
    <property type="entry name" value="Oxid_FAD_bind_N"/>
</dbReference>
<dbReference type="Proteomes" id="UP000030762">
    <property type="component" value="Unassembled WGS sequence"/>
</dbReference>
<dbReference type="InterPro" id="IPR016166">
    <property type="entry name" value="FAD-bd_PCMH"/>
</dbReference>